<keyword evidence="1" id="KW-0472">Membrane</keyword>
<reference evidence="2" key="1">
    <citation type="submission" date="2015-08" db="EMBL/GenBank/DDBJ databases">
        <title>Complete DNA Sequence of Pseudomonas syringae pv. actinidiae, the Causal Agent of Kiwifruit Canker Disease.</title>
        <authorList>
            <person name="Rikkerink E.H.A."/>
            <person name="Fineran P.C."/>
        </authorList>
    </citation>
    <scope>NUCLEOTIDE SEQUENCE</scope>
    <source>
        <strain evidence="2">DSM 13666</strain>
    </source>
</reference>
<dbReference type="AlphaFoldDB" id="A0A0M0KJ17"/>
<protein>
    <recommendedName>
        <fullName evidence="3">YlaH-like protein</fullName>
    </recommendedName>
</protein>
<dbReference type="PATRIC" id="fig|136160.3.peg.1695"/>
<evidence type="ECO:0000256" key="1">
    <source>
        <dbReference type="SAM" id="Phobius"/>
    </source>
</evidence>
<accession>A0A0M0KJ17</accession>
<name>A0A0M0KJ17_ALKHA</name>
<keyword evidence="1" id="KW-0812">Transmembrane</keyword>
<dbReference type="RefSeq" id="WP_053430866.1">
    <property type="nucleotide sequence ID" value="NZ_CP040441.1"/>
</dbReference>
<evidence type="ECO:0008006" key="3">
    <source>
        <dbReference type="Google" id="ProtNLM"/>
    </source>
</evidence>
<feature type="transmembrane region" description="Helical" evidence="1">
    <location>
        <begin position="58"/>
        <end position="74"/>
    </location>
</feature>
<keyword evidence="1" id="KW-1133">Transmembrane helix</keyword>
<dbReference type="GeneID" id="87598143"/>
<sequence>MAENRGITEADLETMSWMMRATVENPWFGFLGYLLIIVLAILVFNLGFARKLSPLKTVIVYTLLIIGCFVLWFLEFFFSAPMTLVLIISSLVLGAYRFRLHKHRKKEQSNGTS</sequence>
<proteinExistence type="predicted"/>
<dbReference type="Pfam" id="PF14036">
    <property type="entry name" value="YlaH"/>
    <property type="match status" value="1"/>
</dbReference>
<evidence type="ECO:0000313" key="2">
    <source>
        <dbReference type="EMBL" id="KOO38617.1"/>
    </source>
</evidence>
<comment type="caution">
    <text evidence="2">The sequence shown here is derived from an EMBL/GenBank/DDBJ whole genome shotgun (WGS) entry which is preliminary data.</text>
</comment>
<feature type="transmembrane region" description="Helical" evidence="1">
    <location>
        <begin position="27"/>
        <end position="46"/>
    </location>
</feature>
<dbReference type="EMBL" id="LILD01000001">
    <property type="protein sequence ID" value="KOO38617.1"/>
    <property type="molecule type" value="Genomic_DNA"/>
</dbReference>
<feature type="transmembrane region" description="Helical" evidence="1">
    <location>
        <begin position="80"/>
        <end position="98"/>
    </location>
</feature>
<organism evidence="2">
    <name type="scientific">Halalkalibacterium halodurans</name>
    <name type="common">Bacillus halodurans</name>
    <dbReference type="NCBI Taxonomy" id="86665"/>
    <lineage>
        <taxon>Bacteria</taxon>
        <taxon>Bacillati</taxon>
        <taxon>Bacillota</taxon>
        <taxon>Bacilli</taxon>
        <taxon>Bacillales</taxon>
        <taxon>Bacillaceae</taxon>
        <taxon>Halalkalibacterium (ex Joshi et al. 2022)</taxon>
    </lineage>
</organism>
<gene>
    <name evidence="2" type="ORF">AMD02_06900</name>
</gene>
<dbReference type="InterPro" id="IPR025620">
    <property type="entry name" value="YlaH"/>
</dbReference>